<gene>
    <name evidence="3" type="ORF">JCM16418_4169</name>
</gene>
<reference evidence="3 4" key="1">
    <citation type="journal article" date="2014" name="Genome Announc.">
        <title>Draft Genome Sequence of Paenibacillus pini JCM 16418T, Isolated from the Rhizosphere of Pine Tree.</title>
        <authorList>
            <person name="Yuki M."/>
            <person name="Oshima K."/>
            <person name="Suda W."/>
            <person name="Oshida Y."/>
            <person name="Kitamura K."/>
            <person name="Iida Y."/>
            <person name="Hattori M."/>
            <person name="Ohkuma M."/>
        </authorList>
    </citation>
    <scope>NUCLEOTIDE SEQUENCE [LARGE SCALE GENOMIC DNA]</scope>
    <source>
        <strain evidence="3 4">JCM 16418</strain>
    </source>
</reference>
<feature type="chain" id="PRO_5004907615" description="Copper amine oxidase-like N-terminal domain-containing protein" evidence="1">
    <location>
        <begin position="28"/>
        <end position="490"/>
    </location>
</feature>
<dbReference type="Pfam" id="PF07833">
    <property type="entry name" value="Cu_amine_oxidN1"/>
    <property type="match status" value="1"/>
</dbReference>
<keyword evidence="1" id="KW-0732">Signal</keyword>
<evidence type="ECO:0000313" key="4">
    <source>
        <dbReference type="Proteomes" id="UP000019364"/>
    </source>
</evidence>
<protein>
    <recommendedName>
        <fullName evidence="2">Copper amine oxidase-like N-terminal domain-containing protein</fullName>
    </recommendedName>
</protein>
<dbReference type="STRING" id="1236976.JCM16418_4169"/>
<dbReference type="Gene3D" id="2.120.10.30">
    <property type="entry name" value="TolB, C-terminal domain"/>
    <property type="match status" value="1"/>
</dbReference>
<organism evidence="3 4">
    <name type="scientific">Paenibacillus pini JCM 16418</name>
    <dbReference type="NCBI Taxonomy" id="1236976"/>
    <lineage>
        <taxon>Bacteria</taxon>
        <taxon>Bacillati</taxon>
        <taxon>Bacillota</taxon>
        <taxon>Bacilli</taxon>
        <taxon>Bacillales</taxon>
        <taxon>Paenibacillaceae</taxon>
        <taxon>Paenibacillus</taxon>
    </lineage>
</organism>
<accession>W7Z6Q0</accession>
<keyword evidence="4" id="KW-1185">Reference proteome</keyword>
<evidence type="ECO:0000313" key="3">
    <source>
        <dbReference type="EMBL" id="GAF09999.1"/>
    </source>
</evidence>
<dbReference type="Proteomes" id="UP000019364">
    <property type="component" value="Unassembled WGS sequence"/>
</dbReference>
<proteinExistence type="predicted"/>
<dbReference type="InterPro" id="IPR036582">
    <property type="entry name" value="Mao_N_sf"/>
</dbReference>
<feature type="domain" description="Copper amine oxidase-like N-terminal" evidence="2">
    <location>
        <begin position="62"/>
        <end position="156"/>
    </location>
</feature>
<dbReference type="InterPro" id="IPR011042">
    <property type="entry name" value="6-blade_b-propeller_TolB-like"/>
</dbReference>
<dbReference type="SUPFAM" id="SSF82171">
    <property type="entry name" value="DPP6 N-terminal domain-like"/>
    <property type="match status" value="1"/>
</dbReference>
<dbReference type="eggNOG" id="COG4946">
    <property type="taxonomic scope" value="Bacteria"/>
</dbReference>
<feature type="signal peptide" evidence="1">
    <location>
        <begin position="1"/>
        <end position="27"/>
    </location>
</feature>
<sequence length="490" mass="51047">MKSNKVFNVLVASALVTSVLAAGTAEAAATTKPATKAPAKVTSKAPVAKAPVKLKVSSVSFKVNGETVAVNSVQVKNTTLVALGDLVKVIGAKATSAKGITTLSDASALHTLVLQSGSKTYKLDNEALAFAVAPLLQDNRTYVELEPVVNALGGEIVSQSGSSKEILTVKRIAGSFASPRFDSEGNVIAVLEDGEVPQVYKLKSNYSSQLLASDSNAADMAISPNGQWGAYADDKGQLSLISLTGGQTQLLGQDTTVKTDLNWSADGKSIYFVQGDKQEKISYITLDTGKITEVLADKVENKSDVRVSADGKKIVYIVNITGVAKNDKDSTEDSLSIDYSGAGEQFYSLAVGTKDAKPVQLTTSNDNKLFPILQADGKLLYLSADPDNSNAKNVLKAVNVDGKTQDVINDIDVTVTATNANGQLAVAGIAADGKTKVYTVSASGSKTEVYSTDADISELSLSVDGSQLVAIVDGKIVLIQNGGKSLQLSL</sequence>
<evidence type="ECO:0000256" key="1">
    <source>
        <dbReference type="SAM" id="SignalP"/>
    </source>
</evidence>
<dbReference type="EMBL" id="BAVZ01000017">
    <property type="protein sequence ID" value="GAF09999.1"/>
    <property type="molecule type" value="Genomic_DNA"/>
</dbReference>
<dbReference type="RefSeq" id="WP_036652063.1">
    <property type="nucleotide sequence ID" value="NZ_BAVZ01000017.1"/>
</dbReference>
<dbReference type="AlphaFoldDB" id="W7Z6Q0"/>
<comment type="caution">
    <text evidence="3">The sequence shown here is derived from an EMBL/GenBank/DDBJ whole genome shotgun (WGS) entry which is preliminary data.</text>
</comment>
<evidence type="ECO:0000259" key="2">
    <source>
        <dbReference type="Pfam" id="PF07833"/>
    </source>
</evidence>
<dbReference type="SUPFAM" id="SSF55383">
    <property type="entry name" value="Copper amine oxidase, domain N"/>
    <property type="match status" value="1"/>
</dbReference>
<name>W7Z6Q0_9BACL</name>
<dbReference type="InterPro" id="IPR012854">
    <property type="entry name" value="Cu_amine_oxidase-like_N"/>
</dbReference>
<dbReference type="PANTHER" id="PTHR36842">
    <property type="entry name" value="PROTEIN TOLB HOMOLOG"/>
    <property type="match status" value="1"/>
</dbReference>